<dbReference type="EMBL" id="PUIB01000015">
    <property type="protein sequence ID" value="PQO35424.1"/>
    <property type="molecule type" value="Genomic_DNA"/>
</dbReference>
<feature type="transmembrane region" description="Helical" evidence="1">
    <location>
        <begin position="181"/>
        <end position="201"/>
    </location>
</feature>
<keyword evidence="1" id="KW-0472">Membrane</keyword>
<dbReference type="Proteomes" id="UP000239388">
    <property type="component" value="Unassembled WGS sequence"/>
</dbReference>
<keyword evidence="1" id="KW-1133">Transmembrane helix</keyword>
<sequence>MTKLSAEQVQDYLDALRNALRLSSDQSQAIVDEVRNDLFAHVRRLVENGTDEPTAVALAIEELGPPEELARQIKIEVPPLNSPAIRAIRMLCTVALAAFFAYVCWDFRANVYGFSWVRPLAMASLFLSLVLIAWPGIMWRKNWMFTAIPAGCVLMLTLFLMTLGASQTVSGLAPAARPSYLIGYVILGLMTALTIYLLAMMQRRRQQIAALGMALLLVALIELPYAWEESRFASQLQQMQAYLETVHQQNGVYPEKNQLEGQPVAATFHYSMSPDGSSYNLYWSRPINRGYALCYGSQDDRFWIND</sequence>
<evidence type="ECO:0000313" key="2">
    <source>
        <dbReference type="EMBL" id="PQO35424.1"/>
    </source>
</evidence>
<organism evidence="2 3">
    <name type="scientific">Blastopirellula marina</name>
    <dbReference type="NCBI Taxonomy" id="124"/>
    <lineage>
        <taxon>Bacteria</taxon>
        <taxon>Pseudomonadati</taxon>
        <taxon>Planctomycetota</taxon>
        <taxon>Planctomycetia</taxon>
        <taxon>Pirellulales</taxon>
        <taxon>Pirellulaceae</taxon>
        <taxon>Blastopirellula</taxon>
    </lineage>
</organism>
<dbReference type="OrthoDB" id="288245at2"/>
<keyword evidence="1" id="KW-0812">Transmembrane</keyword>
<feature type="transmembrane region" description="Helical" evidence="1">
    <location>
        <begin position="143"/>
        <end position="161"/>
    </location>
</feature>
<evidence type="ECO:0000313" key="3">
    <source>
        <dbReference type="Proteomes" id="UP000239388"/>
    </source>
</evidence>
<feature type="transmembrane region" description="Helical" evidence="1">
    <location>
        <begin position="87"/>
        <end position="105"/>
    </location>
</feature>
<reference evidence="2 3" key="1">
    <citation type="submission" date="2018-02" db="EMBL/GenBank/DDBJ databases">
        <title>Comparative genomes isolates from brazilian mangrove.</title>
        <authorList>
            <person name="Araujo J.E."/>
            <person name="Taketani R.G."/>
            <person name="Silva M.C.P."/>
            <person name="Loureco M.V."/>
            <person name="Andreote F.D."/>
        </authorList>
    </citation>
    <scope>NUCLEOTIDE SEQUENCE [LARGE SCALE GENOMIC DNA]</scope>
    <source>
        <strain evidence="2 3">NAP PRIS-MGV</strain>
    </source>
</reference>
<dbReference type="Pfam" id="PF22564">
    <property type="entry name" value="HAAS"/>
    <property type="match status" value="1"/>
</dbReference>
<dbReference type="RefSeq" id="WP_105354842.1">
    <property type="nucleotide sequence ID" value="NZ_PUIB01000015.1"/>
</dbReference>
<proteinExistence type="predicted"/>
<accession>A0A2S8FU96</accession>
<dbReference type="AlphaFoldDB" id="A0A2S8FU96"/>
<feature type="transmembrane region" description="Helical" evidence="1">
    <location>
        <begin position="208"/>
        <end position="227"/>
    </location>
</feature>
<evidence type="ECO:0000256" key="1">
    <source>
        <dbReference type="SAM" id="Phobius"/>
    </source>
</evidence>
<gene>
    <name evidence="2" type="ORF">C5Y98_13760</name>
</gene>
<feature type="transmembrane region" description="Helical" evidence="1">
    <location>
        <begin position="117"/>
        <end position="136"/>
    </location>
</feature>
<comment type="caution">
    <text evidence="2">The sequence shown here is derived from an EMBL/GenBank/DDBJ whole genome shotgun (WGS) entry which is preliminary data.</text>
</comment>
<protein>
    <submittedName>
        <fullName evidence="2">Uncharacterized protein</fullName>
    </submittedName>
</protein>
<name>A0A2S8FU96_9BACT</name>